<keyword evidence="5" id="KW-1185">Reference proteome</keyword>
<dbReference type="Proteomes" id="UP000198975">
    <property type="component" value="Unassembled WGS sequence"/>
</dbReference>
<organism evidence="4 5">
    <name type="scientific">Kosakonia oryzendophytica</name>
    <dbReference type="NCBI Taxonomy" id="1005665"/>
    <lineage>
        <taxon>Bacteria</taxon>
        <taxon>Pseudomonadati</taxon>
        <taxon>Pseudomonadota</taxon>
        <taxon>Gammaproteobacteria</taxon>
        <taxon>Enterobacterales</taxon>
        <taxon>Enterobacteriaceae</taxon>
        <taxon>Kosakonia</taxon>
    </lineage>
</organism>
<dbReference type="InterPro" id="IPR042188">
    <property type="entry name" value="MmgE/PrpD_sf_2"/>
</dbReference>
<dbReference type="InterPro" id="IPR045337">
    <property type="entry name" value="MmgE_PrpD_C"/>
</dbReference>
<dbReference type="InterPro" id="IPR036148">
    <property type="entry name" value="MmgE/PrpD_sf"/>
</dbReference>
<dbReference type="Pfam" id="PF03972">
    <property type="entry name" value="MmgE_PrpD_N"/>
    <property type="match status" value="1"/>
</dbReference>
<evidence type="ECO:0000313" key="4">
    <source>
        <dbReference type="EMBL" id="SCC13102.1"/>
    </source>
</evidence>
<feature type="domain" description="MmgE/PrpD C-terminal" evidence="3">
    <location>
        <begin position="254"/>
        <end position="388"/>
    </location>
</feature>
<dbReference type="RefSeq" id="WP_088238334.1">
    <property type="nucleotide sequence ID" value="NZ_FMAY01000006.1"/>
</dbReference>
<gene>
    <name evidence="4" type="ORF">GA0061071_106187</name>
</gene>
<evidence type="ECO:0000256" key="1">
    <source>
        <dbReference type="ARBA" id="ARBA00006174"/>
    </source>
</evidence>
<dbReference type="PANTHER" id="PTHR16943:SF8">
    <property type="entry name" value="2-METHYLCITRATE DEHYDRATASE"/>
    <property type="match status" value="1"/>
</dbReference>
<proteinExistence type="inferred from homology"/>
<sequence>MSDITQAVARLIVDTQPDDAAREQARRGVLDFFAVALPVVNGALPDATLASLRQIWPGQDAQSRALRLGYSGHALDFDDFHPDFRGHVGTVILPALLALSAESAIIEPTQFLDAFALGVEMAGRLGLAVGSGHYVQGFHNTSTLGVLAAAAACARLVKADPAQTANILAIAATQAAGLRVQFGSDIKPLHAGLAARAAVTAVQLTQHGVSAQTTGALESFLAAYSPTTARPALLTECWGAPWRIVTPGLEFKPWPTCSGTHGAALAALTLREKWLAAGFSIAQLHHDVERIEVAFPPGGDVAAFIHTPTNGVEARFSLEYVIAECLLDNDLPLSSFAPGNVKPATAALAARVVRTPDHNAPPDALNPAARFHRLRVTTRAGVILETEATRQMLLAKGVDLAEKLHRCLPQADDATRNGWLTLTRLESAQALRTLQALLLV</sequence>
<evidence type="ECO:0000313" key="5">
    <source>
        <dbReference type="Proteomes" id="UP000198975"/>
    </source>
</evidence>
<dbReference type="AlphaFoldDB" id="A0A1C4C237"/>
<dbReference type="OrthoDB" id="7957419at2"/>
<name>A0A1C4C237_9ENTR</name>
<dbReference type="Gene3D" id="1.10.4100.10">
    <property type="entry name" value="2-methylcitrate dehydratase PrpD"/>
    <property type="match status" value="1"/>
</dbReference>
<dbReference type="GO" id="GO:0016829">
    <property type="term" value="F:lyase activity"/>
    <property type="evidence" value="ECO:0007669"/>
    <property type="project" value="InterPro"/>
</dbReference>
<dbReference type="InterPro" id="IPR005656">
    <property type="entry name" value="MmgE_PrpD"/>
</dbReference>
<dbReference type="InterPro" id="IPR045336">
    <property type="entry name" value="MmgE_PrpD_N"/>
</dbReference>
<dbReference type="PANTHER" id="PTHR16943">
    <property type="entry name" value="2-METHYLCITRATE DEHYDRATASE-RELATED"/>
    <property type="match status" value="1"/>
</dbReference>
<feature type="domain" description="MmgE/PrpD N-terminal" evidence="2">
    <location>
        <begin position="4"/>
        <end position="213"/>
    </location>
</feature>
<evidence type="ECO:0000259" key="3">
    <source>
        <dbReference type="Pfam" id="PF19305"/>
    </source>
</evidence>
<dbReference type="SUPFAM" id="SSF103378">
    <property type="entry name" value="2-methylcitrate dehydratase PrpD"/>
    <property type="match status" value="1"/>
</dbReference>
<reference evidence="5" key="1">
    <citation type="submission" date="2016-08" db="EMBL/GenBank/DDBJ databases">
        <authorList>
            <person name="Varghese N."/>
            <person name="Submissions Spin"/>
        </authorList>
    </citation>
    <scope>NUCLEOTIDE SEQUENCE [LARGE SCALE GENOMIC DNA]</scope>
    <source>
        <strain evidence="5">REICA_082</strain>
    </source>
</reference>
<accession>A0A1C4C237</accession>
<evidence type="ECO:0000259" key="2">
    <source>
        <dbReference type="Pfam" id="PF03972"/>
    </source>
</evidence>
<dbReference type="Gene3D" id="3.30.1330.120">
    <property type="entry name" value="2-methylcitrate dehydratase PrpD"/>
    <property type="match status" value="1"/>
</dbReference>
<comment type="similarity">
    <text evidence="1">Belongs to the PrpD family.</text>
</comment>
<dbReference type="Pfam" id="PF19305">
    <property type="entry name" value="MmgE_PrpD_C"/>
    <property type="match status" value="1"/>
</dbReference>
<dbReference type="InterPro" id="IPR042183">
    <property type="entry name" value="MmgE/PrpD_sf_1"/>
</dbReference>
<dbReference type="EMBL" id="FMAY01000006">
    <property type="protein sequence ID" value="SCC13102.1"/>
    <property type="molecule type" value="Genomic_DNA"/>
</dbReference>
<protein>
    <submittedName>
        <fullName evidence="4">2-methylcitrate dehydratase PrpD</fullName>
    </submittedName>
</protein>